<name>A0A1X1EY64_PANCY</name>
<proteinExistence type="predicted"/>
<reference evidence="4 5" key="1">
    <citation type="journal article" date="2017" name="Antonie Van Leeuwenhoek">
        <title>Phylogenomic resolution of the bacterial genus Pantoea and its relationship with Erwinia and Tatumella.</title>
        <authorList>
            <person name="Palmer M."/>
            <person name="Steenkamp E.T."/>
            <person name="Coetzee M.P."/>
            <person name="Chan W.Y."/>
            <person name="van Zyl E."/>
            <person name="De Maayer P."/>
            <person name="Coutinho T.A."/>
            <person name="Blom J."/>
            <person name="Smits T.H."/>
            <person name="Duffy B."/>
            <person name="Venter S.N."/>
        </authorList>
    </citation>
    <scope>NUCLEOTIDE SEQUENCE [LARGE SCALE GENOMIC DNA]</scope>
    <source>
        <strain evidence="4 5">LMG 2657</strain>
    </source>
</reference>
<dbReference type="InterPro" id="IPR010071">
    <property type="entry name" value="AA_adenyl_dom"/>
</dbReference>
<evidence type="ECO:0000256" key="2">
    <source>
        <dbReference type="ARBA" id="ARBA00022450"/>
    </source>
</evidence>
<comment type="cofactor">
    <cofactor evidence="1">
        <name>pantetheine 4'-phosphate</name>
        <dbReference type="ChEBI" id="CHEBI:47942"/>
    </cofactor>
</comment>
<dbReference type="PANTHER" id="PTHR45527">
    <property type="entry name" value="NONRIBOSOMAL PEPTIDE SYNTHETASE"/>
    <property type="match status" value="1"/>
</dbReference>
<dbReference type="Pfam" id="PF13193">
    <property type="entry name" value="AMP-binding_C"/>
    <property type="match status" value="1"/>
</dbReference>
<dbReference type="PROSITE" id="PS00455">
    <property type="entry name" value="AMP_BINDING"/>
    <property type="match status" value="1"/>
</dbReference>
<feature type="domain" description="Carrier" evidence="3">
    <location>
        <begin position="751"/>
        <end position="825"/>
    </location>
</feature>
<dbReference type="InterPro" id="IPR029058">
    <property type="entry name" value="AB_hydrolase_fold"/>
</dbReference>
<dbReference type="InterPro" id="IPR001242">
    <property type="entry name" value="Condensation_dom"/>
</dbReference>
<dbReference type="Gene3D" id="3.30.559.10">
    <property type="entry name" value="Chloramphenicol acetyltransferase-like domain"/>
    <property type="match status" value="1"/>
</dbReference>
<dbReference type="FunFam" id="3.40.50.980:FF:000001">
    <property type="entry name" value="Non-ribosomal peptide synthetase"/>
    <property type="match status" value="1"/>
</dbReference>
<dbReference type="Gene3D" id="3.40.50.980">
    <property type="match status" value="2"/>
</dbReference>
<keyword evidence="5" id="KW-1185">Reference proteome</keyword>
<dbReference type="InterPro" id="IPR009081">
    <property type="entry name" value="PP-bd_ACP"/>
</dbReference>
<dbReference type="InterPro" id="IPR025110">
    <property type="entry name" value="AMP-bd_C"/>
</dbReference>
<dbReference type="Pfam" id="PF00975">
    <property type="entry name" value="Thioesterase"/>
    <property type="match status" value="1"/>
</dbReference>
<dbReference type="Gene3D" id="2.30.38.10">
    <property type="entry name" value="Luciferase, Domain 3"/>
    <property type="match status" value="1"/>
</dbReference>
<dbReference type="InterPro" id="IPR000873">
    <property type="entry name" value="AMP-dep_synth/lig_dom"/>
</dbReference>
<sequence length="1712" mass="189539">MSFFKQTAGQKKIIASQHPESVLYWKAALEGALPVNFKGDISGSESAVALTMLCQQTLDPLLAVKLLSVAKGNRQAVDMILTASLAALLHHYYGDESLMLGHGIHGTQHEEIALPLRVDFQATSTFRQVLSDVRATIQAAMPHLHCLPESKETQPTIIVAPEELKDLALSGKYALAFLLTGEPGALALTVYARQGSHSPQQISNIVRHFFCLLERALAEPDSLLAEIQLLTVVDADLVAATNATQADYPYTSLCTLFESTVVAVPDGIAVITEEGEYTYAELGAASDNVAANLSKKGCGAETIVAVMVERSFRMLAAIIGVLKTGAAYLPIDTALPAERIHYMLHDSGAQCVIVDEVQKHLLPATTEAVDSHDVLRCQALWLGRKVPADALAYVIYTSGSTGKPKGVMVEHHSVVNRLKWMQKAYPLVSGDIILQKTPVSFDVSVWELFWWFLEGKSVCLLAPGAEREPEKLLQTLAQRNITTLHFVPTMLGAFLDYVSATDSAGELHGIKTVFASGEALSAHQVQHFYQLLPHARLINLYGPTEATVDVTHYVTVPTDTFIPIGLPIDNTRLYVLDKHNLLCPLGVVGELFIAGAGLARGYLNKPELTAARFISGASVSETRLYRTGDLARQLPSGAIEYFGRNDNQVKLRGYRIELDEIEHALNRHSSVSDARVVLKTLSDNKVHLIAYVICHPGGESTDIIASLKTMLPTYMIPDALIALDSFPLSPNGKLNRAALPEPETQRQQPVAPHTAAEKHMAAIWETVLGLKTVGINENFFSLGGNSIHFVEVLAKSRKQGFSFTYQHLFKYPTIAQLLANTDNSPAEEVVQREYAAFELISAQDRCNLPPDIVDAYPLSRMQSGMLYQNALMEIDNAYHDIVSYTIAGRLDIALFRKAFALYIEQQPAFRTSYNLKDYSDYLQMVHRTVDNVPLFVEDLRHLNSEDEHQRWYEGWFNQEQSFQFDWQKPGFVRLHIHLLSDDLYRYSISQHNSSLDGWSKMEVHTALFTLYNRLLAGEEVLLPAVVDHFRNYIGIEQDTLRSTAIKSFWSETLKNSTPTVVPRIPFSASGDDQDVSFASFDISRELSDGIIQLADQLNVPVKNVLLAAHLKLLSVIGNSDDILTGYEHSGRPELSGADRALGIFTNSMPLRVQVNTGSWSDLIRQTYETEITLLPYRRYPLAQIKQDLKTTDTLFETVFNFVHFYTLKKLKDLPAFSLQHVQAGAITEFALRVEFSRHFYTDDVELILQYQSAQFSAEQIARIGGYLILALQKMVLNPQASHTAASLLGEAEATALVQLSQRYGSATRVVDHHGNLLPIGSWGSIHSEDPDVQGQAGRWLADGTLEIRRESEVLRERASEAPLAASDSLHQGSLDKVVAVWAEVLNTPASGLTINTDFFDIGGSSLGALRAVLLLDSRISLREFMQNSRLSEQAELLSQRASAVAPSPDKPGLLVPLGTQRDQPQASLVCLPYAGGNAIHFAPFAQAVKTRLPALNVYGVELPGHDLRDEASQLRHFSDTARLITDDIMASISGPVMLWGHCVGSAMALEVARLLQARDIPVMHLFLAARLLDTDERLHENIRDAQQLHFEQIQDFFERWNGSASLQNLGKRYEDQLVASFRHDSLETNHYLLERKAQTAIPRMTVPASVVIADDDWCTSGYQEHYKAWEQLLVTVELSVLNTGGHFFASTCPDDAAERVEAVVHRDITSVV</sequence>
<dbReference type="OrthoDB" id="9757559at2"/>
<dbReference type="Gene3D" id="3.30.559.30">
    <property type="entry name" value="Nonribosomal peptide synthetase, condensation domain"/>
    <property type="match status" value="2"/>
</dbReference>
<dbReference type="CDD" id="cd05930">
    <property type="entry name" value="A_NRPS"/>
    <property type="match status" value="1"/>
</dbReference>
<dbReference type="InterPro" id="IPR045851">
    <property type="entry name" value="AMP-bd_C_sf"/>
</dbReference>
<dbReference type="SUPFAM" id="SSF53474">
    <property type="entry name" value="alpha/beta-Hydrolases"/>
    <property type="match status" value="1"/>
</dbReference>
<keyword evidence="2" id="KW-0596">Phosphopantetheine</keyword>
<evidence type="ECO:0000313" key="5">
    <source>
        <dbReference type="Proteomes" id="UP000193749"/>
    </source>
</evidence>
<dbReference type="SUPFAM" id="SSF47336">
    <property type="entry name" value="ACP-like"/>
    <property type="match status" value="1"/>
</dbReference>
<dbReference type="GO" id="GO:0043041">
    <property type="term" value="P:amino acid activation for nonribosomal peptide biosynthetic process"/>
    <property type="evidence" value="ECO:0007669"/>
    <property type="project" value="TreeGrafter"/>
</dbReference>
<dbReference type="PANTHER" id="PTHR45527:SF1">
    <property type="entry name" value="FATTY ACID SYNTHASE"/>
    <property type="match status" value="1"/>
</dbReference>
<dbReference type="Pfam" id="PF00668">
    <property type="entry name" value="Condensation"/>
    <property type="match status" value="1"/>
</dbReference>
<dbReference type="NCBIfam" id="TIGR01733">
    <property type="entry name" value="AA-adenyl-dom"/>
    <property type="match status" value="1"/>
</dbReference>
<dbReference type="PROSITE" id="PS50075">
    <property type="entry name" value="CARRIER"/>
    <property type="match status" value="1"/>
</dbReference>
<dbReference type="GO" id="GO:0031177">
    <property type="term" value="F:phosphopantetheine binding"/>
    <property type="evidence" value="ECO:0007669"/>
    <property type="project" value="TreeGrafter"/>
</dbReference>
<dbReference type="Proteomes" id="UP000193749">
    <property type="component" value="Unassembled WGS sequence"/>
</dbReference>
<evidence type="ECO:0000313" key="4">
    <source>
        <dbReference type="EMBL" id="ORM94948.1"/>
    </source>
</evidence>
<protein>
    <recommendedName>
        <fullName evidence="3">Carrier domain-containing protein</fullName>
    </recommendedName>
</protein>
<dbReference type="InterPro" id="IPR001031">
    <property type="entry name" value="Thioesterase"/>
</dbReference>
<gene>
    <name evidence="4" type="ORF">HA50_16985</name>
</gene>
<evidence type="ECO:0000256" key="1">
    <source>
        <dbReference type="ARBA" id="ARBA00001957"/>
    </source>
</evidence>
<organism evidence="4 5">
    <name type="scientific">Pantoea cypripedii</name>
    <name type="common">Pectobacterium cypripedii</name>
    <name type="synonym">Erwinia cypripedii</name>
    <dbReference type="NCBI Taxonomy" id="55209"/>
    <lineage>
        <taxon>Bacteria</taxon>
        <taxon>Pseudomonadati</taxon>
        <taxon>Pseudomonadota</taxon>
        <taxon>Gammaproteobacteria</taxon>
        <taxon>Enterobacterales</taxon>
        <taxon>Erwiniaceae</taxon>
        <taxon>Pantoea</taxon>
    </lineage>
</organism>
<evidence type="ECO:0000259" key="3">
    <source>
        <dbReference type="PROSITE" id="PS50075"/>
    </source>
</evidence>
<dbReference type="GO" id="GO:0005737">
    <property type="term" value="C:cytoplasm"/>
    <property type="evidence" value="ECO:0007669"/>
    <property type="project" value="TreeGrafter"/>
</dbReference>
<dbReference type="Pfam" id="PF00501">
    <property type="entry name" value="AMP-binding"/>
    <property type="match status" value="1"/>
</dbReference>
<dbReference type="STRING" id="55209.HA50_16985"/>
<dbReference type="FunFam" id="3.40.50.12780:FF:000012">
    <property type="entry name" value="Non-ribosomal peptide synthetase"/>
    <property type="match status" value="1"/>
</dbReference>
<dbReference type="InterPro" id="IPR036736">
    <property type="entry name" value="ACP-like_sf"/>
</dbReference>
<dbReference type="SUPFAM" id="SSF56801">
    <property type="entry name" value="Acetyl-CoA synthetase-like"/>
    <property type="match status" value="1"/>
</dbReference>
<dbReference type="SUPFAM" id="SSF52777">
    <property type="entry name" value="CoA-dependent acyltransferases"/>
    <property type="match status" value="3"/>
</dbReference>
<dbReference type="Gene3D" id="3.40.50.1820">
    <property type="entry name" value="alpha/beta hydrolase"/>
    <property type="match status" value="1"/>
</dbReference>
<dbReference type="Gene3D" id="1.10.1200.10">
    <property type="entry name" value="ACP-like"/>
    <property type="match status" value="2"/>
</dbReference>
<dbReference type="EMBL" id="MLJI01000001">
    <property type="protein sequence ID" value="ORM94948.1"/>
    <property type="molecule type" value="Genomic_DNA"/>
</dbReference>
<dbReference type="RefSeq" id="WP_158087415.1">
    <property type="nucleotide sequence ID" value="NZ_JAGGMY010000001.1"/>
</dbReference>
<dbReference type="FunFam" id="3.40.50.980:FF:000002">
    <property type="entry name" value="Enterobactin synthetase component F"/>
    <property type="match status" value="1"/>
</dbReference>
<dbReference type="GO" id="GO:0003824">
    <property type="term" value="F:catalytic activity"/>
    <property type="evidence" value="ECO:0007669"/>
    <property type="project" value="InterPro"/>
</dbReference>
<accession>A0A1X1EY64</accession>
<dbReference type="InterPro" id="IPR023213">
    <property type="entry name" value="CAT-like_dom_sf"/>
</dbReference>
<comment type="caution">
    <text evidence="4">The sequence shown here is derived from an EMBL/GenBank/DDBJ whole genome shotgun (WGS) entry which is preliminary data.</text>
</comment>
<dbReference type="Pfam" id="PF00550">
    <property type="entry name" value="PP-binding"/>
    <property type="match status" value="2"/>
</dbReference>
<dbReference type="GO" id="GO:0044550">
    <property type="term" value="P:secondary metabolite biosynthetic process"/>
    <property type="evidence" value="ECO:0007669"/>
    <property type="project" value="TreeGrafter"/>
</dbReference>
<dbReference type="Gene3D" id="3.30.300.30">
    <property type="match status" value="1"/>
</dbReference>
<dbReference type="InterPro" id="IPR020845">
    <property type="entry name" value="AMP-binding_CS"/>
</dbReference>